<reference evidence="1 2" key="1">
    <citation type="journal article" date="2019" name="Sci. Rep.">
        <title>Orb-weaving spider Araneus ventricosus genome elucidates the spidroin gene catalogue.</title>
        <authorList>
            <person name="Kono N."/>
            <person name="Nakamura H."/>
            <person name="Ohtoshi R."/>
            <person name="Moran D.A.P."/>
            <person name="Shinohara A."/>
            <person name="Yoshida Y."/>
            <person name="Fujiwara M."/>
            <person name="Mori M."/>
            <person name="Tomita M."/>
            <person name="Arakawa K."/>
        </authorList>
    </citation>
    <scope>NUCLEOTIDE SEQUENCE [LARGE SCALE GENOMIC DNA]</scope>
</reference>
<proteinExistence type="predicted"/>
<comment type="caution">
    <text evidence="1">The sequence shown here is derived from an EMBL/GenBank/DDBJ whole genome shotgun (WGS) entry which is preliminary data.</text>
</comment>
<name>A0A4Y2C8N4_ARAVE</name>
<gene>
    <name evidence="1" type="ORF">AVEN_249731_1</name>
</gene>
<sequence length="191" mass="21872">MLRRCNCSARALLVNVFIRVPLPFPAERESRNTVYSAYHTDKNTVNATTNSTVSPSLIPISTELGLPALGFRKLQKDGCGQFRNFIRKDSTINKEDEHKYEALYMSWGTTTSWEPPSLSMMLYVMTKAVNYSSDWFRYKVGSTLSREIDRVFSSTPTSYQTADYTQFSSFELNVRLSSGLGWQIFARVIWL</sequence>
<dbReference type="AlphaFoldDB" id="A0A4Y2C8N4"/>
<evidence type="ECO:0000313" key="1">
    <source>
        <dbReference type="EMBL" id="GBL99684.1"/>
    </source>
</evidence>
<accession>A0A4Y2C8N4</accession>
<organism evidence="1 2">
    <name type="scientific">Araneus ventricosus</name>
    <name type="common">Orbweaver spider</name>
    <name type="synonym">Epeira ventricosa</name>
    <dbReference type="NCBI Taxonomy" id="182803"/>
    <lineage>
        <taxon>Eukaryota</taxon>
        <taxon>Metazoa</taxon>
        <taxon>Ecdysozoa</taxon>
        <taxon>Arthropoda</taxon>
        <taxon>Chelicerata</taxon>
        <taxon>Arachnida</taxon>
        <taxon>Araneae</taxon>
        <taxon>Araneomorphae</taxon>
        <taxon>Entelegynae</taxon>
        <taxon>Araneoidea</taxon>
        <taxon>Araneidae</taxon>
        <taxon>Araneus</taxon>
    </lineage>
</organism>
<keyword evidence="2" id="KW-1185">Reference proteome</keyword>
<evidence type="ECO:0000313" key="2">
    <source>
        <dbReference type="Proteomes" id="UP000499080"/>
    </source>
</evidence>
<dbReference type="Proteomes" id="UP000499080">
    <property type="component" value="Unassembled WGS sequence"/>
</dbReference>
<protein>
    <submittedName>
        <fullName evidence="1">Uncharacterized protein</fullName>
    </submittedName>
</protein>
<dbReference type="EMBL" id="BGPR01000150">
    <property type="protein sequence ID" value="GBL99684.1"/>
    <property type="molecule type" value="Genomic_DNA"/>
</dbReference>